<dbReference type="InterPro" id="IPR013181">
    <property type="entry name" value="DUF1719"/>
</dbReference>
<dbReference type="AlphaFoldDB" id="A0A0A9DGV1"/>
<organism evidence="1">
    <name type="scientific">Arundo donax</name>
    <name type="common">Giant reed</name>
    <name type="synonym">Donax arundinaceus</name>
    <dbReference type="NCBI Taxonomy" id="35708"/>
    <lineage>
        <taxon>Eukaryota</taxon>
        <taxon>Viridiplantae</taxon>
        <taxon>Streptophyta</taxon>
        <taxon>Embryophyta</taxon>
        <taxon>Tracheophyta</taxon>
        <taxon>Spermatophyta</taxon>
        <taxon>Magnoliopsida</taxon>
        <taxon>Liliopsida</taxon>
        <taxon>Poales</taxon>
        <taxon>Poaceae</taxon>
        <taxon>PACMAD clade</taxon>
        <taxon>Arundinoideae</taxon>
        <taxon>Arundineae</taxon>
        <taxon>Arundo</taxon>
    </lineage>
</organism>
<dbReference type="PANTHER" id="PTHR33377:SF3">
    <property type="entry name" value="WW DOMAIN-CONTAINING PROTEIN"/>
    <property type="match status" value="1"/>
</dbReference>
<dbReference type="SMART" id="SM01157">
    <property type="entry name" value="DUF1719"/>
    <property type="match status" value="1"/>
</dbReference>
<proteinExistence type="predicted"/>
<sequence>MAQIELEAALEISDKWLITDASLLRWRKKSKRAVQECDGTVHKCKQRIIEDEQTKKEVRKSSFPKRIAHTTKSFVFSIFSHNNDESSRSVVQRFEWFADGASEFMRFVELGGTPRRQMPFDPLIRNLFTGKKLYHKVIRANKCPLFVLWAPFITAGHGIEARLIFMQKDGNVPEDDFYLSVMLQLSESTDIVGIVIKCLELFAPLFKSTVETIRKELMQLPIQDFSWVPYVDSHNKEHWDILHGFGTQWFRPNPLCCKQRDQHKFCHGSKLDKSGVPDVSLEPVIEVHLHCQVSLSEYNKQRTSLPECKNSPYLKAGLLFTPHGSSEDMLPADISSAVVAVDDEEQHCLHTDITLEQLEEIMLPKAINYFHQNTKGTVYQILWKSKHGTAYINAEKASVIMPRTRRMFPGAKERKLLQRQESWAHVISNFLNIWATHAPVCPSWLDHGLGSERKGKPVCSTTATVEFLDHSHALIWR</sequence>
<reference evidence="1" key="2">
    <citation type="journal article" date="2015" name="Data Brief">
        <title>Shoot transcriptome of the giant reed, Arundo donax.</title>
        <authorList>
            <person name="Barrero R.A."/>
            <person name="Guerrero F.D."/>
            <person name="Moolhuijzen P."/>
            <person name="Goolsby J.A."/>
            <person name="Tidwell J."/>
            <person name="Bellgard S.E."/>
            <person name="Bellgard M.I."/>
        </authorList>
    </citation>
    <scope>NUCLEOTIDE SEQUENCE</scope>
    <source>
        <tissue evidence="1">Shoot tissue taken approximately 20 cm above the soil surface</tissue>
    </source>
</reference>
<name>A0A0A9DGV1_ARUDO</name>
<dbReference type="Pfam" id="PF08224">
    <property type="entry name" value="DUF1719"/>
    <property type="match status" value="1"/>
</dbReference>
<dbReference type="PANTHER" id="PTHR33377">
    <property type="entry name" value="OS10G0134700 PROTEIN-RELATED"/>
    <property type="match status" value="1"/>
</dbReference>
<reference evidence="1" key="1">
    <citation type="submission" date="2014-09" db="EMBL/GenBank/DDBJ databases">
        <authorList>
            <person name="Magalhaes I.L.F."/>
            <person name="Oliveira U."/>
            <person name="Santos F.R."/>
            <person name="Vidigal T.H.D.A."/>
            <person name="Brescovit A.D."/>
            <person name="Santos A.J."/>
        </authorList>
    </citation>
    <scope>NUCLEOTIDE SEQUENCE</scope>
    <source>
        <tissue evidence="1">Shoot tissue taken approximately 20 cm above the soil surface</tissue>
    </source>
</reference>
<accession>A0A0A9DGV1</accession>
<protein>
    <submittedName>
        <fullName evidence="1">Uncharacterized protein</fullName>
    </submittedName>
</protein>
<evidence type="ECO:0000313" key="1">
    <source>
        <dbReference type="EMBL" id="JAD85913.1"/>
    </source>
</evidence>
<dbReference type="EMBL" id="GBRH01211982">
    <property type="protein sequence ID" value="JAD85913.1"/>
    <property type="molecule type" value="Transcribed_RNA"/>
</dbReference>